<dbReference type="Pfam" id="PF00082">
    <property type="entry name" value="Peptidase_S8"/>
    <property type="match status" value="1"/>
</dbReference>
<accession>A0A1C6TVC5</accession>
<evidence type="ECO:0000256" key="7">
    <source>
        <dbReference type="ARBA" id="ARBA00023326"/>
    </source>
</evidence>
<dbReference type="CDD" id="cd00063">
    <property type="entry name" value="FN3"/>
    <property type="match status" value="10"/>
</dbReference>
<sequence>MHPSADGHPGPVHLPGRFRRRGGIARLALVVPLTLALLVSPATVARAAPPPGGMSAAQLTAAFAGYGDTSGRWNGGDSTASVELPDGRVAWLFSDTFVGPVNADGSRPPFQPMIHNSMVVQDGDALTETLTGGTAEEPRSLVGGEHDGDPAEAGHWVADGTVEGTTLRVLYNHYRRTGTHPLDVKLSGTSLASFDLPDLTLRSLTPLPLSDRIAWGSAILEDGDTTYVYGTSLLNDAGPVKSVYLAKVAAGQLAGAWQFWTGAGWSERESDAARLMGGVTTAFGVQKVGGQYVLVTVDGNLVFNSEVVAYTATSPTGPFTGPIHLFRAPEPQPGREVIVYDARLHPGLARSGKLLVSYNVNSLADGDNQTDARLYRPRFTEVDWPRPAPDPATLPPVPAGLTVAADQQRNARLTWTASPGATGYRIYRRDVSYGQSHPVRLPNDLPASPFTDAGLADGHLYEYSVASVNANGESARSAPVAVTARGGPTQEGTFQTAPEGSAVTGSYLVDLRDSAAAGEYGIKEIADRLVARYGGSLKYVYSAGLGGFSVSGMTDAQARQLATDPAVEVVEEDRQGSVAGAGGVQADPPSWGLDRIDGKVDQRYVYPSTGAGVTAYVIDSGIMTTHADFGAQRAEFGYSVFQNAPLGCKAHGTHVAGIIGGSTYGVAKDVRLVDVQVSCDGLLASDLVKGVDWVTEHAKLPAVANMSVVVPAVEEANGVVKAVQGMIDKGVTVVAAAGNDNGDARSRMPAAMPEVITVGATNSGDERWDEQSRGSNYGPVLDLFAPGADITSAWIGYDHDEEVGSGTSQAAPHVAGAAALVLQAHKNYTPEQVTAALLGQAEADVVRNPGNGSPNLLLRVAPPLNEAPTGLTATPADDGTINLAWQPVNADGVSYQVSQRDVTAGQPTATPWDTNVWSGTTAVARALVPDHTYEFTVAAVNTMAVSPQSNVATAKSTIAPPPAPSGLTATAQGNGTIKLTWTEPQPDVWYWVYQRDVTADEQEFTKLPLPLTECCSLEAGFLVHGHRYEFKVSATNRGGEGPASEPASATAYFDAPAPPTNLRATPGDGRATLTWDPSPTDDVWYWVYQRDVTENEGWEQLPLPLSDCCTLTAQFLANGHEYEFKVTATRGSESVASNVVRVKPMPAKPGKPTNLRLQPLGTGEITLTWDAPGPDLYYRVYWRDVTAGETTFRRSDLPTDKTTATWGLLTHLHVYEFKVTGENLSGEGPASDPVQAKSQVALPKAPTNLRATTAGSLEIDLSWDAPGPNVLYWVYWRDVTAGETTFRKSQYPTDQTEATWQYLTDKHVYEFKVSATTAAGEGPASATARATAVGIAPQPPTNLKATPGDGVVRLTWTASTTAGVNYVVYLRDTSKGQSWQKLPYPVGSCCTFTAEYLTNGDTYEFKVAATNAGGESKPSNVVTAKPMPPFPQPPTNLRATAGNGEVKLAWSASPTPQVYYWIEYRKAGGSWTRLKYPLSTCCTFTVDYLNNGTTYEFRVRATNVAGDSNPSNVDSARPMPPFPQPPSNLSATAAGDGKVKLTWSASPTSQVYYWIEYRKAGGSWIRMEYPVTTCCSFTAKYLTNGVTYEFRVRATNLAGTSAASNADSARPMPPFPQPPSNLRATPGDSQVKLTWSASSTPNVLYNVYQRDASLNGWWEKLPYPISKTSLTAQYLANGHRYDFKITAINVAGESKASNIVTVMPRWADGTTTPPARVTSSWILNDYQGIEAIQRDDVTASVQGTRSGDYIRLNGDWNTRNGKTLLSGIFWYNIIDCVEGYSVAHDNLVYEVGPETHGGISFQYRMNPQRTYKVEVHGQGDLTYSGGIHGKFALHPPGRIIPFIAETACF</sequence>
<feature type="domain" description="Fibronectin type-III" evidence="10">
    <location>
        <begin position="1245"/>
        <end position="1335"/>
    </location>
</feature>
<feature type="domain" description="Fibronectin type-III" evidence="10">
    <location>
        <begin position="867"/>
        <end position="962"/>
    </location>
</feature>
<dbReference type="PANTHER" id="PTHR13817">
    <property type="entry name" value="TITIN"/>
    <property type="match status" value="1"/>
</dbReference>
<dbReference type="Gene3D" id="3.40.50.200">
    <property type="entry name" value="Peptidase S8/S53 domain"/>
    <property type="match status" value="1"/>
</dbReference>
<evidence type="ECO:0000313" key="12">
    <source>
        <dbReference type="Proteomes" id="UP000199696"/>
    </source>
</evidence>
<dbReference type="RefSeq" id="WP_091114961.1">
    <property type="nucleotide sequence ID" value="NZ_FMHY01000002.1"/>
</dbReference>
<evidence type="ECO:0000256" key="8">
    <source>
        <dbReference type="PROSITE-ProRule" id="PRU01240"/>
    </source>
</evidence>
<dbReference type="InterPro" id="IPR037045">
    <property type="entry name" value="S8pro/Inhibitor_I9_sf"/>
</dbReference>
<feature type="active site" description="Charge relay system" evidence="8">
    <location>
        <position position="619"/>
    </location>
</feature>
<dbReference type="InterPro" id="IPR000209">
    <property type="entry name" value="Peptidase_S8/S53_dom"/>
</dbReference>
<evidence type="ECO:0000313" key="11">
    <source>
        <dbReference type="EMBL" id="SCL45551.1"/>
    </source>
</evidence>
<dbReference type="InterPro" id="IPR003961">
    <property type="entry name" value="FN3_dom"/>
</dbReference>
<feature type="active site" description="Charge relay system" evidence="8">
    <location>
        <position position="808"/>
    </location>
</feature>
<feature type="domain" description="Fibronectin type-III" evidence="10">
    <location>
        <begin position="1055"/>
        <end position="1147"/>
    </location>
</feature>
<dbReference type="SUPFAM" id="SSF54897">
    <property type="entry name" value="Protease propeptides/inhibitors"/>
    <property type="match status" value="1"/>
</dbReference>
<dbReference type="STRING" id="227316.GA0070604_1015"/>
<dbReference type="FunFam" id="3.40.50.200:FF:000016">
    <property type="entry name" value="Proprotein convertase subtilisin/kexin type 9"/>
    <property type="match status" value="1"/>
</dbReference>
<dbReference type="InterPro" id="IPR023828">
    <property type="entry name" value="Peptidase_S8_Ser-AS"/>
</dbReference>
<evidence type="ECO:0000256" key="9">
    <source>
        <dbReference type="RuleBase" id="RU003355"/>
    </source>
</evidence>
<dbReference type="InterPro" id="IPR015500">
    <property type="entry name" value="Peptidase_S8_subtilisin-rel"/>
</dbReference>
<dbReference type="Gene3D" id="2.60.40.10">
    <property type="entry name" value="Immunoglobulins"/>
    <property type="match status" value="10"/>
</dbReference>
<dbReference type="PROSITE" id="PS50853">
    <property type="entry name" value="FN3"/>
    <property type="match status" value="10"/>
</dbReference>
<dbReference type="EMBL" id="FMHY01000002">
    <property type="protein sequence ID" value="SCL45551.1"/>
    <property type="molecule type" value="Genomic_DNA"/>
</dbReference>
<proteinExistence type="inferred from homology"/>
<feature type="domain" description="Fibronectin type-III" evidence="10">
    <location>
        <begin position="1618"/>
        <end position="1707"/>
    </location>
</feature>
<keyword evidence="2 8" id="KW-0645">Protease</keyword>
<dbReference type="GO" id="GO:0016798">
    <property type="term" value="F:hydrolase activity, acting on glycosyl bonds"/>
    <property type="evidence" value="ECO:0007669"/>
    <property type="project" value="UniProtKB-KW"/>
</dbReference>
<dbReference type="InterPro" id="IPR034193">
    <property type="entry name" value="PCSK9_ProteinaseK-like"/>
</dbReference>
<feature type="domain" description="Fibronectin type-III" evidence="10">
    <location>
        <begin position="1433"/>
        <end position="1521"/>
    </location>
</feature>
<dbReference type="SMART" id="SM00060">
    <property type="entry name" value="FN3"/>
    <property type="match status" value="10"/>
</dbReference>
<dbReference type="PANTHER" id="PTHR13817:SF151">
    <property type="entry name" value="TITIN"/>
    <property type="match status" value="1"/>
</dbReference>
<dbReference type="GO" id="GO:0004252">
    <property type="term" value="F:serine-type endopeptidase activity"/>
    <property type="evidence" value="ECO:0007669"/>
    <property type="project" value="UniProtKB-UniRule"/>
</dbReference>
<dbReference type="InterPro" id="IPR036852">
    <property type="entry name" value="Peptidase_S8/S53_dom_sf"/>
</dbReference>
<keyword evidence="7" id="KW-0119">Carbohydrate metabolism</keyword>
<protein>
    <submittedName>
        <fullName evidence="11">Serine protease, subtilisin family</fullName>
    </submittedName>
</protein>
<dbReference type="CDD" id="cd04077">
    <property type="entry name" value="Peptidases_S8_PCSK9_ProteinaseK_like"/>
    <property type="match status" value="1"/>
</dbReference>
<evidence type="ECO:0000256" key="4">
    <source>
        <dbReference type="ARBA" id="ARBA00022801"/>
    </source>
</evidence>
<feature type="domain" description="Fibronectin type-III" evidence="10">
    <location>
        <begin position="1525"/>
        <end position="1614"/>
    </location>
</feature>
<feature type="domain" description="Fibronectin type-III" evidence="10">
    <location>
        <begin position="1151"/>
        <end position="1241"/>
    </location>
</feature>
<dbReference type="PROSITE" id="PS51892">
    <property type="entry name" value="SUBTILASE"/>
    <property type="match status" value="1"/>
</dbReference>
<dbReference type="SUPFAM" id="SSF52743">
    <property type="entry name" value="Subtilisin-like"/>
    <property type="match status" value="1"/>
</dbReference>
<dbReference type="SUPFAM" id="SSF49265">
    <property type="entry name" value="Fibronectin type III"/>
    <property type="match status" value="6"/>
</dbReference>
<dbReference type="InterPro" id="IPR050964">
    <property type="entry name" value="Striated_Muscle_Regulatory"/>
</dbReference>
<organism evidence="11 12">
    <name type="scientific">Micromonospora eburnea</name>
    <dbReference type="NCBI Taxonomy" id="227316"/>
    <lineage>
        <taxon>Bacteria</taxon>
        <taxon>Bacillati</taxon>
        <taxon>Actinomycetota</taxon>
        <taxon>Actinomycetes</taxon>
        <taxon>Micromonosporales</taxon>
        <taxon>Micromonosporaceae</taxon>
        <taxon>Micromonospora</taxon>
    </lineage>
</organism>
<evidence type="ECO:0000256" key="2">
    <source>
        <dbReference type="ARBA" id="ARBA00022670"/>
    </source>
</evidence>
<keyword evidence="7" id="KW-0624">Polysaccharide degradation</keyword>
<evidence type="ECO:0000256" key="5">
    <source>
        <dbReference type="ARBA" id="ARBA00022825"/>
    </source>
</evidence>
<keyword evidence="4 8" id="KW-0378">Hydrolase</keyword>
<dbReference type="GO" id="GO:0000272">
    <property type="term" value="P:polysaccharide catabolic process"/>
    <property type="evidence" value="ECO:0007669"/>
    <property type="project" value="UniProtKB-KW"/>
</dbReference>
<keyword evidence="12" id="KW-1185">Reference proteome</keyword>
<dbReference type="InterPro" id="IPR022398">
    <property type="entry name" value="Peptidase_S8_His-AS"/>
</dbReference>
<feature type="active site" description="Charge relay system" evidence="8">
    <location>
        <position position="651"/>
    </location>
</feature>
<evidence type="ECO:0000259" key="10">
    <source>
        <dbReference type="PROSITE" id="PS50853"/>
    </source>
</evidence>
<dbReference type="InterPro" id="IPR036116">
    <property type="entry name" value="FN3_sf"/>
</dbReference>
<dbReference type="Proteomes" id="UP000199696">
    <property type="component" value="Unassembled WGS sequence"/>
</dbReference>
<keyword evidence="5 8" id="KW-0720">Serine protease</keyword>
<dbReference type="PRINTS" id="PR00723">
    <property type="entry name" value="SUBTILISIN"/>
</dbReference>
<dbReference type="PROSITE" id="PS00138">
    <property type="entry name" value="SUBTILASE_SER"/>
    <property type="match status" value="1"/>
</dbReference>
<dbReference type="GO" id="GO:0006508">
    <property type="term" value="P:proteolysis"/>
    <property type="evidence" value="ECO:0007669"/>
    <property type="project" value="UniProtKB-KW"/>
</dbReference>
<feature type="domain" description="Fibronectin type-III" evidence="10">
    <location>
        <begin position="397"/>
        <end position="487"/>
    </location>
</feature>
<dbReference type="Gene3D" id="3.30.70.80">
    <property type="entry name" value="Peptidase S8 propeptide/proteinase inhibitor I9"/>
    <property type="match status" value="1"/>
</dbReference>
<name>A0A1C6TVC5_9ACTN</name>
<dbReference type="PROSITE" id="PS00136">
    <property type="entry name" value="SUBTILASE_ASP"/>
    <property type="match status" value="1"/>
</dbReference>
<dbReference type="OrthoDB" id="5482597at2"/>
<feature type="domain" description="Fibronectin type-III" evidence="10">
    <location>
        <begin position="1336"/>
        <end position="1429"/>
    </location>
</feature>
<keyword evidence="6" id="KW-0326">Glycosidase</keyword>
<evidence type="ECO:0000256" key="6">
    <source>
        <dbReference type="ARBA" id="ARBA00023295"/>
    </source>
</evidence>
<gene>
    <name evidence="11" type="ORF">GA0070604_1015</name>
</gene>
<feature type="domain" description="Fibronectin type-III" evidence="10">
    <location>
        <begin position="963"/>
        <end position="1054"/>
    </location>
</feature>
<dbReference type="InterPro" id="IPR013783">
    <property type="entry name" value="Ig-like_fold"/>
</dbReference>
<dbReference type="InterPro" id="IPR023827">
    <property type="entry name" value="Peptidase_S8_Asp-AS"/>
</dbReference>
<reference evidence="12" key="1">
    <citation type="submission" date="2016-06" db="EMBL/GenBank/DDBJ databases">
        <authorList>
            <person name="Varghese N."/>
            <person name="Submissions Spin"/>
        </authorList>
    </citation>
    <scope>NUCLEOTIDE SEQUENCE [LARGE SCALE GENOMIC DNA]</scope>
    <source>
        <strain evidence="12">DSM 44814</strain>
    </source>
</reference>
<evidence type="ECO:0000256" key="3">
    <source>
        <dbReference type="ARBA" id="ARBA00022737"/>
    </source>
</evidence>
<evidence type="ECO:0000256" key="1">
    <source>
        <dbReference type="ARBA" id="ARBA00011073"/>
    </source>
</evidence>
<dbReference type="Pfam" id="PF00041">
    <property type="entry name" value="fn3"/>
    <property type="match status" value="9"/>
</dbReference>
<keyword evidence="3" id="KW-0677">Repeat</keyword>
<dbReference type="PROSITE" id="PS00137">
    <property type="entry name" value="SUBTILASE_HIS"/>
    <property type="match status" value="1"/>
</dbReference>
<comment type="similarity">
    <text evidence="1 8 9">Belongs to the peptidase S8 family.</text>
</comment>